<dbReference type="PIRSF" id="PIRSF016838">
    <property type="entry name" value="PafC"/>
    <property type="match status" value="1"/>
</dbReference>
<accession>A0A3B1E048</accession>
<evidence type="ECO:0000313" key="4">
    <source>
        <dbReference type="EMBL" id="VAX42138.1"/>
    </source>
</evidence>
<dbReference type="InterPro" id="IPR036388">
    <property type="entry name" value="WH-like_DNA-bd_sf"/>
</dbReference>
<dbReference type="PANTHER" id="PTHR34580">
    <property type="match status" value="1"/>
</dbReference>
<dbReference type="EMBL" id="UOGL01000626">
    <property type="protein sequence ID" value="VAX42138.1"/>
    <property type="molecule type" value="Genomic_DNA"/>
</dbReference>
<feature type="domain" description="Helix-turn-helix type 11" evidence="1">
    <location>
        <begin position="9"/>
        <end position="62"/>
    </location>
</feature>
<dbReference type="PANTHER" id="PTHR34580:SF1">
    <property type="entry name" value="PROTEIN PAFC"/>
    <property type="match status" value="1"/>
</dbReference>
<dbReference type="InterPro" id="IPR036390">
    <property type="entry name" value="WH_DNA-bd_sf"/>
</dbReference>
<sequence>MASVERLHRLLRLVELLQSGRHYNSSQLASECSVSRRTVFRDLNLLQGSGIPVSYDDERQGYSLPSRMFLPPTDLTLDESLSLLVLCYELGDDAHEIPFHVSARSAAVKLLSNLPGNLREHVGELTEAISVRLEAHTPLPNAKSQYDLLMQAITKRRQIRIQYYSFSEEGEISTVVSPYRILFNRRSWYLIGRSTVHRKVRTFNIGRIVKAELLESNYKIPPRFSLERYLGNAWSLIREPGKSYDVTIRFQKQVAQNVAEVQWHKTQKLVWNDDGTLDFHCTVDGVGEIVWWVLGYGSYAKVIHPPELRNEIKKHLTEMNSIYH</sequence>
<evidence type="ECO:0000259" key="1">
    <source>
        <dbReference type="Pfam" id="PF08279"/>
    </source>
</evidence>
<gene>
    <name evidence="4" type="ORF">MNBD_PLANCTO02-2644</name>
</gene>
<evidence type="ECO:0000259" key="2">
    <source>
        <dbReference type="Pfam" id="PF13280"/>
    </source>
</evidence>
<feature type="domain" description="WCX" evidence="3">
    <location>
        <begin position="244"/>
        <end position="319"/>
    </location>
</feature>
<evidence type="ECO:0000259" key="3">
    <source>
        <dbReference type="Pfam" id="PF25583"/>
    </source>
</evidence>
<dbReference type="AlphaFoldDB" id="A0A3B1E048"/>
<dbReference type="InterPro" id="IPR013196">
    <property type="entry name" value="HTH_11"/>
</dbReference>
<dbReference type="PROSITE" id="PS52050">
    <property type="entry name" value="WYL"/>
    <property type="match status" value="1"/>
</dbReference>
<dbReference type="Pfam" id="PF08279">
    <property type="entry name" value="HTH_11"/>
    <property type="match status" value="1"/>
</dbReference>
<dbReference type="SUPFAM" id="SSF46785">
    <property type="entry name" value="Winged helix' DNA-binding domain"/>
    <property type="match status" value="1"/>
</dbReference>
<protein>
    <submittedName>
        <fullName evidence="4">GntR family transcriptional regulator</fullName>
    </submittedName>
</protein>
<dbReference type="Gene3D" id="1.10.10.10">
    <property type="entry name" value="Winged helix-like DNA-binding domain superfamily/Winged helix DNA-binding domain"/>
    <property type="match status" value="1"/>
</dbReference>
<dbReference type="InterPro" id="IPR028349">
    <property type="entry name" value="PafC-like"/>
</dbReference>
<name>A0A3B1E048_9ZZZZ</name>
<organism evidence="4">
    <name type="scientific">hydrothermal vent metagenome</name>
    <dbReference type="NCBI Taxonomy" id="652676"/>
    <lineage>
        <taxon>unclassified sequences</taxon>
        <taxon>metagenomes</taxon>
        <taxon>ecological metagenomes</taxon>
    </lineage>
</organism>
<dbReference type="Pfam" id="PF25583">
    <property type="entry name" value="WCX"/>
    <property type="match status" value="1"/>
</dbReference>
<feature type="domain" description="WYL" evidence="2">
    <location>
        <begin position="147"/>
        <end position="212"/>
    </location>
</feature>
<dbReference type="Pfam" id="PF13280">
    <property type="entry name" value="WYL"/>
    <property type="match status" value="1"/>
</dbReference>
<dbReference type="InterPro" id="IPR026881">
    <property type="entry name" value="WYL_dom"/>
</dbReference>
<dbReference type="InterPro" id="IPR057727">
    <property type="entry name" value="WCX_dom"/>
</dbReference>
<dbReference type="InterPro" id="IPR051534">
    <property type="entry name" value="CBASS_pafABC_assoc_protein"/>
</dbReference>
<reference evidence="4" key="1">
    <citation type="submission" date="2018-06" db="EMBL/GenBank/DDBJ databases">
        <authorList>
            <person name="Zhirakovskaya E."/>
        </authorList>
    </citation>
    <scope>NUCLEOTIDE SEQUENCE</scope>
</reference>
<proteinExistence type="predicted"/>